<sequence length="118" mass="13279">MLLMHPSKLLGALILTAVPLASPAVHADIINWNLLYGDAPGVGGSLGTIFAPPLYTIVPAQIDGADHVVIRKRHRVYRHEAHWLIHESHPHRHPHAQSDDVHREIYRQPREAHERGED</sequence>
<evidence type="ECO:0000313" key="4">
    <source>
        <dbReference type="Proteomes" id="UP000078596"/>
    </source>
</evidence>
<feature type="compositionally biased region" description="Basic and acidic residues" evidence="1">
    <location>
        <begin position="96"/>
        <end position="118"/>
    </location>
</feature>
<feature type="region of interest" description="Disordered" evidence="1">
    <location>
        <begin position="87"/>
        <end position="118"/>
    </location>
</feature>
<evidence type="ECO:0000256" key="1">
    <source>
        <dbReference type="SAM" id="MobiDB-lite"/>
    </source>
</evidence>
<proteinExistence type="predicted"/>
<keyword evidence="4" id="KW-1185">Reference proteome</keyword>
<reference evidence="3 4" key="1">
    <citation type="submission" date="2016-06" db="EMBL/GenBank/DDBJ databases">
        <title>Insight into the functional genes involving in sulfur oxidation in Pearl River water.</title>
        <authorList>
            <person name="Luo J."/>
            <person name="Tan X."/>
            <person name="Lin W."/>
        </authorList>
    </citation>
    <scope>NUCLEOTIDE SEQUENCE [LARGE SCALE GENOMIC DNA]</scope>
    <source>
        <strain evidence="3 4">LS2</strain>
    </source>
</reference>
<feature type="chain" id="PRO_5008250326" evidence="2">
    <location>
        <begin position="28"/>
        <end position="118"/>
    </location>
</feature>
<dbReference type="Proteomes" id="UP000078596">
    <property type="component" value="Chromosome"/>
</dbReference>
<evidence type="ECO:0000313" key="3">
    <source>
        <dbReference type="EMBL" id="ANJ66303.1"/>
    </source>
</evidence>
<evidence type="ECO:0000256" key="2">
    <source>
        <dbReference type="SAM" id="SignalP"/>
    </source>
</evidence>
<dbReference type="KEGG" id="haz:A9404_01940"/>
<dbReference type="EMBL" id="CP016027">
    <property type="protein sequence ID" value="ANJ66303.1"/>
    <property type="molecule type" value="Genomic_DNA"/>
</dbReference>
<feature type="signal peptide" evidence="2">
    <location>
        <begin position="1"/>
        <end position="27"/>
    </location>
</feature>
<gene>
    <name evidence="3" type="ORF">A9404_01940</name>
</gene>
<dbReference type="AlphaFoldDB" id="A0A191ZEK6"/>
<accession>A0A191ZEK6</accession>
<name>A0A191ZEK6_9GAMM</name>
<keyword evidence="2" id="KW-0732">Signal</keyword>
<protein>
    <submittedName>
        <fullName evidence="3">Uncharacterized protein</fullName>
    </submittedName>
</protein>
<dbReference type="RefSeq" id="WP_066098173.1">
    <property type="nucleotide sequence ID" value="NZ_CP016027.1"/>
</dbReference>
<organism evidence="3 4">
    <name type="scientific">Halothiobacillus diazotrophicus</name>
    <dbReference type="NCBI Taxonomy" id="1860122"/>
    <lineage>
        <taxon>Bacteria</taxon>
        <taxon>Pseudomonadati</taxon>
        <taxon>Pseudomonadota</taxon>
        <taxon>Gammaproteobacteria</taxon>
        <taxon>Chromatiales</taxon>
        <taxon>Halothiobacillaceae</taxon>
        <taxon>Halothiobacillus</taxon>
    </lineage>
</organism>